<evidence type="ECO:0000313" key="2">
    <source>
        <dbReference type="EMBL" id="MBC2372412.1"/>
    </source>
</evidence>
<dbReference type="InterPro" id="IPR007505">
    <property type="entry name" value="PDDEXK_7"/>
</dbReference>
<gene>
    <name evidence="2" type="ORF">HBP98_10405</name>
</gene>
<proteinExistence type="predicted"/>
<feature type="domain" description="DUF2357" evidence="1">
    <location>
        <begin position="118"/>
        <end position="345"/>
    </location>
</feature>
<dbReference type="AlphaFoldDB" id="A0A7X1A6Z7"/>
<sequence>MGTPFSLKVMQNQKTVELNFLESNNLRDIEVSNAVHEVEEYTEFSFIFTSEQSADRMYMDGFDILEIPDLQVDDNGNSYLAVSQKEVCVYQPHIKNTPLIPGYYEISILTEQTTFFTWLKVNSKNVSQVEWELMKNEIEDTLLGLAHELIKRNNSQMDNAKDIQVNLPMMQKLEMLEKDLGKINGVFESLEKHPRSKIEKVYNWEMNGKKAAIDSKTIKEMTKHPEKVNYIYAATRKVNYDSLENRWLKFILLEYSKFSMKAIEYLDRYADELNKILRNQKYNKSVYKDSLIEVLSKKKLVKKFNSFVSVLLNTKWLTDVKGDRPKYFSKILVLDLRYNNLYKLYLKLVDDDYKSRLNEQFQYYWKRSDLLYEIWGYIRVMKALVELGYTPVRGWLFDNNSLVLPFLTEDTQVRFEKNNDVVNLTYNQVLAKNIQQTHMNKPLYTKSSNNKPDIRLDVIKDGIYSGSLIVDTKYRPLKNIWSSSSYAKKAMDQLRNYRNATDSNLYLKGSDIQQNLIDRMRPVDEVWAMFPHHGESKITNDPYIEEHILLFEHSPNSQLVELSDELERFISNTIK</sequence>
<dbReference type="InterPro" id="IPR018633">
    <property type="entry name" value="DUF2357"/>
</dbReference>
<dbReference type="RefSeq" id="WP_185595191.1">
    <property type="nucleotide sequence ID" value="NZ_JAARMV010000002.1"/>
</dbReference>
<accession>A0A7X1A6Z7</accession>
<reference evidence="2 3" key="1">
    <citation type="submission" date="2020-03" db="EMBL/GenBank/DDBJ databases">
        <title>Soil Listeria distribution.</title>
        <authorList>
            <person name="Liao J."/>
            <person name="Wiedmann M."/>
        </authorList>
    </citation>
    <scope>NUCLEOTIDE SEQUENCE [LARGE SCALE GENOMIC DNA]</scope>
    <source>
        <strain evidence="2 3">FSL L7-1850</strain>
    </source>
</reference>
<organism evidence="2 3">
    <name type="scientific">Listeria booriae</name>
    <dbReference type="NCBI Taxonomy" id="1552123"/>
    <lineage>
        <taxon>Bacteria</taxon>
        <taxon>Bacillati</taxon>
        <taxon>Bacillota</taxon>
        <taxon>Bacilli</taxon>
        <taxon>Bacillales</taxon>
        <taxon>Listeriaceae</taxon>
        <taxon>Listeria</taxon>
    </lineage>
</organism>
<dbReference type="EMBL" id="JAARMV010000002">
    <property type="protein sequence ID" value="MBC2372412.1"/>
    <property type="molecule type" value="Genomic_DNA"/>
</dbReference>
<dbReference type="Proteomes" id="UP000546244">
    <property type="component" value="Unassembled WGS sequence"/>
</dbReference>
<dbReference type="Pfam" id="PF09823">
    <property type="entry name" value="DUF2357"/>
    <property type="match status" value="1"/>
</dbReference>
<evidence type="ECO:0000259" key="1">
    <source>
        <dbReference type="Pfam" id="PF09823"/>
    </source>
</evidence>
<evidence type="ECO:0000313" key="3">
    <source>
        <dbReference type="Proteomes" id="UP000546244"/>
    </source>
</evidence>
<protein>
    <recommendedName>
        <fullName evidence="1">DUF2357 domain-containing protein</fullName>
    </recommendedName>
</protein>
<dbReference type="Pfam" id="PF04411">
    <property type="entry name" value="PDDEXK_7"/>
    <property type="match status" value="1"/>
</dbReference>
<name>A0A7X1A6Z7_9LIST</name>
<comment type="caution">
    <text evidence="2">The sequence shown here is derived from an EMBL/GenBank/DDBJ whole genome shotgun (WGS) entry which is preliminary data.</text>
</comment>